<keyword evidence="10" id="KW-1185">Reference proteome</keyword>
<dbReference type="InterPro" id="IPR017930">
    <property type="entry name" value="Myb_dom"/>
</dbReference>
<feature type="domain" description="HTH myb-type" evidence="9">
    <location>
        <begin position="15"/>
        <end position="65"/>
    </location>
</feature>
<dbReference type="Gene3D" id="1.10.10.60">
    <property type="entry name" value="Homeodomain-like"/>
    <property type="match status" value="2"/>
</dbReference>
<proteinExistence type="predicted"/>
<dbReference type="InterPro" id="IPR051953">
    <property type="entry name" value="Plant_SW-associated_TFs"/>
</dbReference>
<dbReference type="PANTHER" id="PTHR47997:SF28">
    <property type="entry name" value="TRANSCRIPTION FACTOR MYB15-LIKE"/>
    <property type="match status" value="1"/>
</dbReference>
<evidence type="ECO:0000313" key="11">
    <source>
        <dbReference type="RefSeq" id="XP_048141799.1"/>
    </source>
</evidence>
<feature type="domain" description="HTH myb-type" evidence="9">
    <location>
        <begin position="66"/>
        <end position="120"/>
    </location>
</feature>
<feature type="region of interest" description="Disordered" evidence="7">
    <location>
        <begin position="136"/>
        <end position="170"/>
    </location>
</feature>
<dbReference type="PROSITE" id="PS51294">
    <property type="entry name" value="HTH_MYB"/>
    <property type="match status" value="2"/>
</dbReference>
<accession>A0ABM3HYX2</accession>
<name>A0ABM3HYX2_9MYRT</name>
<organism evidence="10 11">
    <name type="scientific">Rhodamnia argentea</name>
    <dbReference type="NCBI Taxonomy" id="178133"/>
    <lineage>
        <taxon>Eukaryota</taxon>
        <taxon>Viridiplantae</taxon>
        <taxon>Streptophyta</taxon>
        <taxon>Embryophyta</taxon>
        <taxon>Tracheophyta</taxon>
        <taxon>Spermatophyta</taxon>
        <taxon>Magnoliopsida</taxon>
        <taxon>eudicotyledons</taxon>
        <taxon>Gunneridae</taxon>
        <taxon>Pentapetalae</taxon>
        <taxon>rosids</taxon>
        <taxon>malvids</taxon>
        <taxon>Myrtales</taxon>
        <taxon>Myrtaceae</taxon>
        <taxon>Myrtoideae</taxon>
        <taxon>Myrteae</taxon>
        <taxon>Australasian group</taxon>
        <taxon>Rhodamnia</taxon>
    </lineage>
</organism>
<dbReference type="Pfam" id="PF00249">
    <property type="entry name" value="Myb_DNA-binding"/>
    <property type="match status" value="2"/>
</dbReference>
<sequence length="240" mass="27630">MVRNPFRPNKSNYTRVKKGAWSEEEDQKLIAYIKRYGIWNWTHMPTPAGLARTGKSCRLRWMNYLRPNIRHGNITKEEEDLIIELHRLLGNKWAAITARLPGRTDNEIKNYWNTHLKKRVGNRNKLQIPTACVIKVNPDHNDSSSPPYASLPTTDTPKSEPHIGSQDELPTMSANSFCTSHGVHRDDKTLENSWYSPCSMIEEEESLWEQFLVLRDLEFLVNFGGTYMHSGATDSALVCM</sequence>
<evidence type="ECO:0000256" key="4">
    <source>
        <dbReference type="ARBA" id="ARBA00023125"/>
    </source>
</evidence>
<keyword evidence="4" id="KW-0238">DNA-binding</keyword>
<dbReference type="CDD" id="cd00167">
    <property type="entry name" value="SANT"/>
    <property type="match status" value="2"/>
</dbReference>
<evidence type="ECO:0000256" key="6">
    <source>
        <dbReference type="ARBA" id="ARBA00023242"/>
    </source>
</evidence>
<dbReference type="PANTHER" id="PTHR47997">
    <property type="entry name" value="MYB DOMAIN PROTEIN 55"/>
    <property type="match status" value="1"/>
</dbReference>
<evidence type="ECO:0000256" key="7">
    <source>
        <dbReference type="SAM" id="MobiDB-lite"/>
    </source>
</evidence>
<keyword evidence="3" id="KW-0805">Transcription regulation</keyword>
<reference evidence="11" key="1">
    <citation type="submission" date="2025-08" db="UniProtKB">
        <authorList>
            <consortium name="RefSeq"/>
        </authorList>
    </citation>
    <scope>IDENTIFICATION</scope>
    <source>
        <tissue evidence="11">Leaf</tissue>
    </source>
</reference>
<feature type="domain" description="Myb-like" evidence="8">
    <location>
        <begin position="66"/>
        <end position="116"/>
    </location>
</feature>
<keyword evidence="6" id="KW-0539">Nucleus</keyword>
<keyword evidence="2" id="KW-0677">Repeat</keyword>
<evidence type="ECO:0000313" key="10">
    <source>
        <dbReference type="Proteomes" id="UP000827889"/>
    </source>
</evidence>
<feature type="compositionally biased region" description="Polar residues" evidence="7">
    <location>
        <begin position="143"/>
        <end position="156"/>
    </location>
</feature>
<evidence type="ECO:0000259" key="8">
    <source>
        <dbReference type="PROSITE" id="PS50090"/>
    </source>
</evidence>
<dbReference type="SMART" id="SM00717">
    <property type="entry name" value="SANT"/>
    <property type="match status" value="2"/>
</dbReference>
<gene>
    <name evidence="11" type="primary">LOC115755415</name>
</gene>
<dbReference type="InterPro" id="IPR009057">
    <property type="entry name" value="Homeodomain-like_sf"/>
</dbReference>
<feature type="domain" description="Myb-like" evidence="8">
    <location>
        <begin position="13"/>
        <end position="65"/>
    </location>
</feature>
<comment type="subcellular location">
    <subcellularLocation>
        <location evidence="1">Nucleus</location>
    </subcellularLocation>
</comment>
<evidence type="ECO:0000256" key="2">
    <source>
        <dbReference type="ARBA" id="ARBA00022737"/>
    </source>
</evidence>
<evidence type="ECO:0000256" key="1">
    <source>
        <dbReference type="ARBA" id="ARBA00004123"/>
    </source>
</evidence>
<dbReference type="PROSITE" id="PS50090">
    <property type="entry name" value="MYB_LIKE"/>
    <property type="match status" value="2"/>
</dbReference>
<dbReference type="SUPFAM" id="SSF46689">
    <property type="entry name" value="Homeodomain-like"/>
    <property type="match status" value="1"/>
</dbReference>
<dbReference type="Proteomes" id="UP000827889">
    <property type="component" value="Chromosome 9"/>
</dbReference>
<evidence type="ECO:0000259" key="9">
    <source>
        <dbReference type="PROSITE" id="PS51294"/>
    </source>
</evidence>
<dbReference type="RefSeq" id="XP_048141799.1">
    <property type="nucleotide sequence ID" value="XM_048285842.1"/>
</dbReference>
<protein>
    <submittedName>
        <fullName evidence="11">Transcription factor MYB82-like</fullName>
    </submittedName>
</protein>
<dbReference type="GeneID" id="115755415"/>
<evidence type="ECO:0000256" key="3">
    <source>
        <dbReference type="ARBA" id="ARBA00023015"/>
    </source>
</evidence>
<dbReference type="InterPro" id="IPR001005">
    <property type="entry name" value="SANT/Myb"/>
</dbReference>
<keyword evidence="5" id="KW-0804">Transcription</keyword>
<evidence type="ECO:0000256" key="5">
    <source>
        <dbReference type="ARBA" id="ARBA00023163"/>
    </source>
</evidence>